<dbReference type="InterPro" id="IPR040608">
    <property type="entry name" value="Snf8/Vps36"/>
</dbReference>
<dbReference type="Proteomes" id="UP000694388">
    <property type="component" value="Unplaced"/>
</dbReference>
<comment type="similarity">
    <text evidence="1 7">Belongs to the VPS36 family.</text>
</comment>
<dbReference type="GO" id="GO:0031902">
    <property type="term" value="C:late endosome membrane"/>
    <property type="evidence" value="ECO:0007669"/>
    <property type="project" value="UniProtKB-UniRule"/>
</dbReference>
<dbReference type="GO" id="GO:0000814">
    <property type="term" value="C:ESCRT II complex"/>
    <property type="evidence" value="ECO:0007669"/>
    <property type="project" value="UniProtKB-UniRule"/>
</dbReference>
<dbReference type="PANTHER" id="PTHR13128:SF12">
    <property type="entry name" value="VACUOLAR PROTEIN-SORTING-ASSOCIATED PROTEIN 36"/>
    <property type="match status" value="1"/>
</dbReference>
<dbReference type="OMA" id="ISVMICK"/>
<dbReference type="InterPro" id="IPR036390">
    <property type="entry name" value="WH_DNA-bd_sf"/>
</dbReference>
<dbReference type="GO" id="GO:0043130">
    <property type="term" value="F:ubiquitin binding"/>
    <property type="evidence" value="ECO:0007669"/>
    <property type="project" value="UniProtKB-UniRule"/>
</dbReference>
<dbReference type="Pfam" id="PF04157">
    <property type="entry name" value="EAP30"/>
    <property type="match status" value="2"/>
</dbReference>
<evidence type="ECO:0000256" key="3">
    <source>
        <dbReference type="ARBA" id="ARBA00022448"/>
    </source>
</evidence>
<evidence type="ECO:0000256" key="5">
    <source>
        <dbReference type="ARBA" id="ARBA00022927"/>
    </source>
</evidence>
<keyword evidence="10" id="KW-1185">Reference proteome</keyword>
<dbReference type="GO" id="GO:0032266">
    <property type="term" value="F:phosphatidylinositol-3-phosphate binding"/>
    <property type="evidence" value="ECO:0007669"/>
    <property type="project" value="UniProtKB-UniRule"/>
</dbReference>
<dbReference type="GeneTree" id="ENSGT00390000017209"/>
<keyword evidence="7" id="KW-0967">Endosome</keyword>
<proteinExistence type="inferred from homology"/>
<dbReference type="Pfam" id="PF11605">
    <property type="entry name" value="Vps36_ESCRT-II"/>
    <property type="match status" value="1"/>
</dbReference>
<keyword evidence="3 7" id="KW-0813">Transport</keyword>
<feature type="domain" description="GLUE N-terminal" evidence="8">
    <location>
        <begin position="1"/>
        <end position="121"/>
    </location>
</feature>
<dbReference type="InterPro" id="IPR021648">
    <property type="entry name" value="GLUE_dom"/>
</dbReference>
<organism evidence="9 10">
    <name type="scientific">Eptatretus burgeri</name>
    <name type="common">Inshore hagfish</name>
    <dbReference type="NCBI Taxonomy" id="7764"/>
    <lineage>
        <taxon>Eukaryota</taxon>
        <taxon>Metazoa</taxon>
        <taxon>Chordata</taxon>
        <taxon>Craniata</taxon>
        <taxon>Vertebrata</taxon>
        <taxon>Cyclostomata</taxon>
        <taxon>Myxini</taxon>
        <taxon>Myxiniformes</taxon>
        <taxon>Myxinidae</taxon>
        <taxon>Eptatretinae</taxon>
        <taxon>Eptatretus</taxon>
    </lineage>
</organism>
<accession>A0A8C4QVF7</accession>
<dbReference type="SUPFAM" id="SSF50729">
    <property type="entry name" value="PH domain-like"/>
    <property type="match status" value="1"/>
</dbReference>
<dbReference type="AlphaFoldDB" id="A0A8C4QVF7"/>
<dbReference type="InterPro" id="IPR011993">
    <property type="entry name" value="PH-like_dom_sf"/>
</dbReference>
<reference evidence="9" key="1">
    <citation type="submission" date="2025-08" db="UniProtKB">
        <authorList>
            <consortium name="Ensembl"/>
        </authorList>
    </citation>
    <scope>IDENTIFICATION</scope>
</reference>
<name>A0A8C4QVF7_EPTBU</name>
<dbReference type="Gene3D" id="2.30.29.30">
    <property type="entry name" value="Pleckstrin-homology domain (PH domain)/Phosphotyrosine-binding domain (PTB)"/>
    <property type="match status" value="1"/>
</dbReference>
<dbReference type="InterPro" id="IPR037855">
    <property type="entry name" value="Vps36"/>
</dbReference>
<dbReference type="SUPFAM" id="SSF46785">
    <property type="entry name" value="Winged helix' DNA-binding domain"/>
    <property type="match status" value="1"/>
</dbReference>
<dbReference type="Ensembl" id="ENSEBUT00000021511.1">
    <property type="protein sequence ID" value="ENSEBUP00000020935.1"/>
    <property type="gene ID" value="ENSEBUG00000012924.1"/>
</dbReference>
<evidence type="ECO:0000256" key="6">
    <source>
        <dbReference type="ARBA" id="ARBA00030114"/>
    </source>
</evidence>
<dbReference type="InterPro" id="IPR036388">
    <property type="entry name" value="WH-like_DNA-bd_sf"/>
</dbReference>
<comment type="subunit">
    <text evidence="7">Component of the endosomal sorting complex required for transport II (ESCRT-II).</text>
</comment>
<keyword evidence="5 7" id="KW-0653">Protein transport</keyword>
<evidence type="ECO:0000313" key="9">
    <source>
        <dbReference type="Ensembl" id="ENSEBUP00000020935.1"/>
    </source>
</evidence>
<evidence type="ECO:0000256" key="1">
    <source>
        <dbReference type="ARBA" id="ARBA00009697"/>
    </source>
</evidence>
<sequence length="315" mass="36002">MDRFSWSNGLLEIDETLVIQQRGVRLYDGNDKSGFDSGNLILTTHRLIWRDHKNMVNSPKIVLHLKKALPEQIPGPLGMSQCEYFLKALYDEEYPSRHSGFGTTNKLLLCAQLWQRHLKAVGIVGIERKLEEKRKETDKHISEAFEDLSKLMEKAKEMVDLSKSIASKIREKQGDITDDEVTTFNNSSFLTDSDENHVYCRVNRARGMELLSPEDLLNACKQFEPLNLPVRLRMFDSGVFVVQLHSHNEEEMISSATEQVENADSVTAEEFSKVVGLSVLLAKERLLLAEKAGRLCRDDSVEGLRFFPNRFVEQN</sequence>
<comment type="subcellular location">
    <subcellularLocation>
        <location evidence="7">Cytoplasm</location>
    </subcellularLocation>
    <subcellularLocation>
        <location evidence="7">Endosome</location>
    </subcellularLocation>
</comment>
<dbReference type="FunFam" id="1.10.10.10:FF:000170">
    <property type="entry name" value="Vacuolar protein-sorting-associated protein 36"/>
    <property type="match status" value="1"/>
</dbReference>
<evidence type="ECO:0000256" key="4">
    <source>
        <dbReference type="ARBA" id="ARBA00022490"/>
    </source>
</evidence>
<evidence type="ECO:0000313" key="10">
    <source>
        <dbReference type="Proteomes" id="UP000694388"/>
    </source>
</evidence>
<protein>
    <recommendedName>
        <fullName evidence="2 7">Vacuolar protein-sorting-associated protein 36</fullName>
    </recommendedName>
    <alternativeName>
        <fullName evidence="6 7">ESCRT-II complex subunit VPS36</fullName>
    </alternativeName>
</protein>
<evidence type="ECO:0000256" key="7">
    <source>
        <dbReference type="RuleBase" id="RU367095"/>
    </source>
</evidence>
<dbReference type="Gene3D" id="1.10.10.10">
    <property type="entry name" value="Winged helix-like DNA-binding domain superfamily/Winged helix DNA-binding domain"/>
    <property type="match status" value="2"/>
</dbReference>
<evidence type="ECO:0000259" key="8">
    <source>
        <dbReference type="PROSITE" id="PS51495"/>
    </source>
</evidence>
<dbReference type="PANTHER" id="PTHR13128">
    <property type="entry name" value="VACUOLAR PROTEIN-SORTING-ASSOCIATED PROTEIN 36"/>
    <property type="match status" value="1"/>
</dbReference>
<comment type="function">
    <text evidence="7">Component of the ESCRT-II complex (endosomal sorting complex required for transport II), which is required for multivesicular body (MVB) formation and sorting of endosomal cargo proteins into MVBs.</text>
</comment>
<reference evidence="9" key="2">
    <citation type="submission" date="2025-09" db="UniProtKB">
        <authorList>
            <consortium name="Ensembl"/>
        </authorList>
    </citation>
    <scope>IDENTIFICATION</scope>
</reference>
<dbReference type="PROSITE" id="PS51495">
    <property type="entry name" value="GLUE"/>
    <property type="match status" value="1"/>
</dbReference>
<evidence type="ECO:0000256" key="2">
    <source>
        <dbReference type="ARBA" id="ARBA00017953"/>
    </source>
</evidence>
<dbReference type="GO" id="GO:0043328">
    <property type="term" value="P:protein transport to vacuole involved in ubiquitin-dependent protein catabolic process via the multivesicular body sorting pathway"/>
    <property type="evidence" value="ECO:0007669"/>
    <property type="project" value="UniProtKB-UniRule"/>
</dbReference>
<keyword evidence="4 7" id="KW-0963">Cytoplasm</keyword>